<evidence type="ECO:0000259" key="13">
    <source>
        <dbReference type="PROSITE" id="PS50157"/>
    </source>
</evidence>
<evidence type="ECO:0000256" key="6">
    <source>
        <dbReference type="ARBA" id="ARBA00022833"/>
    </source>
</evidence>
<sequence length="1022" mass="113183">MPVQSLSEFDCPDGMGSAVGSQMEIPDSSLTLKRTSAMSYMGLQETFLMQAEGDVIFDCMFCDQTYKHHEDLGKHVLVQHRPTLCEPEVLRVEAEYLSPQDKRRKRAVSHDREEIQQKEDFDCEVCGLTFTLSVDLANHLKKHKDSFTYCCNICGRRFKEPWFLKNHKRTHTTRSGGKHKQLLLGAEMPATINEVVQEQDTKSPNSSYKLCMVCGFYFPDKSSLVEHSKMHSKDCNVPGDNPKDLVSPRNDAKKSIIVEGVGDPPKQDFMSFLNLNPSAQNTKDLKTPGKCIGELDPFTTYQAWQLATKGKVALSLSKVKEPLQGLNIRTKLRSEKDEFGGGVYGAKENQDCLQGDVKSPVSDTCIETVLPHGDDKAQMDCVPVPLLDEEQKLAVTKDKQTLCSCCGKIFKTYHALVLHSRVHRKNRSDSESSVMSGGDSVTSISAASEPAVGDGSSINEVPSVNGTYLEPVVLNKMQVESEEEQDDVTGDTIQSDKPEDGEVQLKAKGFPTSKECSYCGKSFRSNYYLNIHLRTHTGEKPYKCDFCDYAAAQKTSLRYHLERHHKFKPGDSNARVKNIGKSLPPPQGPSPSLQVVKSHNSEANQSLPNNTKKDCPSAKAETGVDHLDQPLDHKEVTALVQDVHKKEDKVTSSTQLHTKKLASPLSETQSVDQQVPSSTDLTSLEDNDLSFCETSFTTKVDVQPLNLCLKSSVDHSSSIVNCASVSISTCPYCSYKTLYPEVLLLHQKLTHKNIAPKHGIRPKTATQLAAMRRTGCPLALHGVDVIPLSLNGSKSKTPVSTQPKTTCNEKPKQPPIVPKKLVPCLENPEQMYNDHSVGQSSVPLSGNHRFLQPDLQGITDLLDRMQKNVSSRNVSYAPDYHHQAAPSWVGDRHFTRMLNSTTLERGEPCSKKVKLNAASFNYSSKTGGVTNQVYSKRSGIVLQDSSPIISGASLLPSNVCNPHNMDPRWRQMVHTLEQPPTGPIYRAIDSSFNQVPTSVTEGKRTTFHQRISKRSSGPNDKV</sequence>
<dbReference type="AlphaFoldDB" id="A0A8T2JUE4"/>
<feature type="region of interest" description="Disordered" evidence="12">
    <location>
        <begin position="424"/>
        <end position="463"/>
    </location>
</feature>
<accession>A0A8T2JUE4</accession>
<comment type="caution">
    <text evidence="14">The sequence shown here is derived from an EMBL/GenBank/DDBJ whole genome shotgun (WGS) entry which is preliminary data.</text>
</comment>
<gene>
    <name evidence="14" type="ORF">GDO86_014481</name>
</gene>
<dbReference type="SUPFAM" id="SSF57667">
    <property type="entry name" value="beta-beta-alpha zinc fingers"/>
    <property type="match status" value="3"/>
</dbReference>
<feature type="region of interest" description="Disordered" evidence="12">
    <location>
        <begin position="646"/>
        <end position="681"/>
    </location>
</feature>
<feature type="compositionally biased region" description="Polar residues" evidence="12">
    <location>
        <begin position="431"/>
        <end position="446"/>
    </location>
</feature>
<keyword evidence="5 11" id="KW-0863">Zinc-finger</keyword>
<dbReference type="Gene3D" id="3.30.160.60">
    <property type="entry name" value="Classic Zinc Finger"/>
    <property type="match status" value="3"/>
</dbReference>
<dbReference type="GO" id="GO:0008270">
    <property type="term" value="F:zinc ion binding"/>
    <property type="evidence" value="ECO:0007669"/>
    <property type="project" value="UniProtKB-KW"/>
</dbReference>
<feature type="compositionally biased region" description="Basic and acidic residues" evidence="12">
    <location>
        <begin position="611"/>
        <end position="631"/>
    </location>
</feature>
<feature type="compositionally biased region" description="Polar residues" evidence="12">
    <location>
        <begin position="794"/>
        <end position="806"/>
    </location>
</feature>
<feature type="compositionally biased region" description="Polar residues" evidence="12">
    <location>
        <begin position="665"/>
        <end position="681"/>
    </location>
</feature>
<dbReference type="PANTHER" id="PTHR45925">
    <property type="entry name" value="ZINC FINGER PROTEIN"/>
    <property type="match status" value="1"/>
</dbReference>
<evidence type="ECO:0000256" key="10">
    <source>
        <dbReference type="ARBA" id="ARBA00023242"/>
    </source>
</evidence>
<dbReference type="OrthoDB" id="8953863at2759"/>
<feature type="domain" description="C2H2-type" evidence="13">
    <location>
        <begin position="401"/>
        <end position="428"/>
    </location>
</feature>
<dbReference type="GO" id="GO:0000981">
    <property type="term" value="F:DNA-binding transcription factor activity, RNA polymerase II-specific"/>
    <property type="evidence" value="ECO:0007669"/>
    <property type="project" value="TreeGrafter"/>
</dbReference>
<feature type="region of interest" description="Disordered" evidence="12">
    <location>
        <begin position="565"/>
        <end position="631"/>
    </location>
</feature>
<evidence type="ECO:0000256" key="12">
    <source>
        <dbReference type="SAM" id="MobiDB-lite"/>
    </source>
</evidence>
<dbReference type="InterPro" id="IPR051967">
    <property type="entry name" value="Krueppel_C2H2-ZF"/>
</dbReference>
<evidence type="ECO:0000256" key="3">
    <source>
        <dbReference type="ARBA" id="ARBA00022723"/>
    </source>
</evidence>
<dbReference type="PROSITE" id="PS00028">
    <property type="entry name" value="ZINC_FINGER_C2H2_1"/>
    <property type="match status" value="6"/>
</dbReference>
<dbReference type="InterPro" id="IPR036236">
    <property type="entry name" value="Znf_C2H2_sf"/>
</dbReference>
<keyword evidence="15" id="KW-1185">Reference proteome</keyword>
<evidence type="ECO:0000256" key="7">
    <source>
        <dbReference type="ARBA" id="ARBA00023015"/>
    </source>
</evidence>
<dbReference type="Pfam" id="PF00096">
    <property type="entry name" value="zf-C2H2"/>
    <property type="match status" value="2"/>
</dbReference>
<dbReference type="FunFam" id="3.30.160.60:FF:001309">
    <property type="entry name" value="Uncharacterized protein"/>
    <property type="match status" value="1"/>
</dbReference>
<organism evidence="14 15">
    <name type="scientific">Hymenochirus boettgeri</name>
    <name type="common">Congo dwarf clawed frog</name>
    <dbReference type="NCBI Taxonomy" id="247094"/>
    <lineage>
        <taxon>Eukaryota</taxon>
        <taxon>Metazoa</taxon>
        <taxon>Chordata</taxon>
        <taxon>Craniata</taxon>
        <taxon>Vertebrata</taxon>
        <taxon>Euteleostomi</taxon>
        <taxon>Amphibia</taxon>
        <taxon>Batrachia</taxon>
        <taxon>Anura</taxon>
        <taxon>Pipoidea</taxon>
        <taxon>Pipidae</taxon>
        <taxon>Pipinae</taxon>
        <taxon>Hymenochirus</taxon>
    </lineage>
</organism>
<dbReference type="PROSITE" id="PS50157">
    <property type="entry name" value="ZINC_FINGER_C2H2_2"/>
    <property type="match status" value="6"/>
</dbReference>
<evidence type="ECO:0000256" key="11">
    <source>
        <dbReference type="PROSITE-ProRule" id="PRU00042"/>
    </source>
</evidence>
<evidence type="ECO:0000313" key="15">
    <source>
        <dbReference type="Proteomes" id="UP000812440"/>
    </source>
</evidence>
<feature type="domain" description="C2H2-type" evidence="13">
    <location>
        <begin position="149"/>
        <end position="176"/>
    </location>
</feature>
<dbReference type="EMBL" id="JAACNH010000003">
    <property type="protein sequence ID" value="KAG8447049.1"/>
    <property type="molecule type" value="Genomic_DNA"/>
</dbReference>
<feature type="region of interest" description="Disordered" evidence="12">
    <location>
        <begin position="794"/>
        <end position="813"/>
    </location>
</feature>
<dbReference type="SMART" id="SM00355">
    <property type="entry name" value="ZnF_C2H2"/>
    <property type="match status" value="8"/>
</dbReference>
<keyword evidence="7" id="KW-0805">Transcription regulation</keyword>
<comment type="similarity">
    <text evidence="2">Belongs to the krueppel C2H2-type zinc-finger protein family.</text>
</comment>
<name>A0A8T2JUE4_9PIPI</name>
<dbReference type="GO" id="GO:0000978">
    <property type="term" value="F:RNA polymerase II cis-regulatory region sequence-specific DNA binding"/>
    <property type="evidence" value="ECO:0007669"/>
    <property type="project" value="TreeGrafter"/>
</dbReference>
<evidence type="ECO:0000256" key="9">
    <source>
        <dbReference type="ARBA" id="ARBA00023163"/>
    </source>
</evidence>
<dbReference type="InterPro" id="IPR013087">
    <property type="entry name" value="Znf_C2H2_type"/>
</dbReference>
<keyword evidence="4" id="KW-0677">Repeat</keyword>
<dbReference type="FunFam" id="3.30.160.60:FF:001450">
    <property type="entry name" value="zinc finger protein 774"/>
    <property type="match status" value="1"/>
</dbReference>
<keyword evidence="3" id="KW-0479">Metal-binding</keyword>
<keyword evidence="9" id="KW-0804">Transcription</keyword>
<feature type="compositionally biased region" description="Polar residues" evidence="12">
    <location>
        <begin position="595"/>
        <end position="610"/>
    </location>
</feature>
<keyword evidence="8" id="KW-0238">DNA-binding</keyword>
<evidence type="ECO:0000256" key="2">
    <source>
        <dbReference type="ARBA" id="ARBA00006991"/>
    </source>
</evidence>
<dbReference type="EMBL" id="JAACNH010000003">
    <property type="protein sequence ID" value="KAG8447050.1"/>
    <property type="molecule type" value="Genomic_DNA"/>
</dbReference>
<dbReference type="GO" id="GO:0005634">
    <property type="term" value="C:nucleus"/>
    <property type="evidence" value="ECO:0007669"/>
    <property type="project" value="UniProtKB-SubCell"/>
</dbReference>
<evidence type="ECO:0000256" key="1">
    <source>
        <dbReference type="ARBA" id="ARBA00004123"/>
    </source>
</evidence>
<keyword evidence="10" id="KW-0539">Nucleus</keyword>
<comment type="subcellular location">
    <subcellularLocation>
        <location evidence="1">Nucleus</location>
    </subcellularLocation>
</comment>
<dbReference type="FunFam" id="3.30.160.60:FF:001038">
    <property type="entry name" value="Zinc finger protein 217"/>
    <property type="match status" value="1"/>
</dbReference>
<feature type="domain" description="C2H2-type" evidence="13">
    <location>
        <begin position="542"/>
        <end position="569"/>
    </location>
</feature>
<proteinExistence type="inferred from homology"/>
<protein>
    <recommendedName>
        <fullName evidence="13">C2H2-type domain-containing protein</fullName>
    </recommendedName>
</protein>
<feature type="compositionally biased region" description="Acidic residues" evidence="12">
    <location>
        <begin position="480"/>
        <end position="489"/>
    </location>
</feature>
<evidence type="ECO:0000256" key="5">
    <source>
        <dbReference type="ARBA" id="ARBA00022771"/>
    </source>
</evidence>
<feature type="domain" description="C2H2-type" evidence="13">
    <location>
        <begin position="514"/>
        <end position="541"/>
    </location>
</feature>
<keyword evidence="6" id="KW-0862">Zinc</keyword>
<evidence type="ECO:0000313" key="14">
    <source>
        <dbReference type="EMBL" id="KAG8447050.1"/>
    </source>
</evidence>
<dbReference type="PANTHER" id="PTHR45925:SF4">
    <property type="entry name" value="ZINC FINGER PROTEIN 217"/>
    <property type="match status" value="1"/>
</dbReference>
<evidence type="ECO:0000256" key="4">
    <source>
        <dbReference type="ARBA" id="ARBA00022737"/>
    </source>
</evidence>
<dbReference type="Proteomes" id="UP000812440">
    <property type="component" value="Chromosome 8_10"/>
</dbReference>
<feature type="region of interest" description="Disordered" evidence="12">
    <location>
        <begin position="479"/>
        <end position="502"/>
    </location>
</feature>
<reference evidence="14" key="1">
    <citation type="thesis" date="2020" institute="ProQuest LLC" country="789 East Eisenhower Parkway, Ann Arbor, MI, USA">
        <title>Comparative Genomics and Chromosome Evolution.</title>
        <authorList>
            <person name="Mudd A.B."/>
        </authorList>
    </citation>
    <scope>NUCLEOTIDE SEQUENCE</scope>
    <source>
        <strain evidence="14">Female2</strain>
        <tissue evidence="14">Blood</tissue>
    </source>
</reference>
<feature type="domain" description="C2H2-type" evidence="13">
    <location>
        <begin position="121"/>
        <end position="148"/>
    </location>
</feature>
<evidence type="ECO:0000256" key="8">
    <source>
        <dbReference type="ARBA" id="ARBA00023125"/>
    </source>
</evidence>
<feature type="domain" description="C2H2-type" evidence="13">
    <location>
        <begin position="209"/>
        <end position="236"/>
    </location>
</feature>
<feature type="region of interest" description="Disordered" evidence="12">
    <location>
        <begin position="997"/>
        <end position="1022"/>
    </location>
</feature>